<feature type="compositionally biased region" description="Low complexity" evidence="1">
    <location>
        <begin position="539"/>
        <end position="554"/>
    </location>
</feature>
<evidence type="ECO:0000313" key="4">
    <source>
        <dbReference type="RefSeq" id="XP_033576333.1"/>
    </source>
</evidence>
<evidence type="ECO:0000313" key="3">
    <source>
        <dbReference type="Proteomes" id="UP000504636"/>
    </source>
</evidence>
<feature type="region of interest" description="Disordered" evidence="1">
    <location>
        <begin position="45"/>
        <end position="83"/>
    </location>
</feature>
<feature type="compositionally biased region" description="Low complexity" evidence="1">
    <location>
        <begin position="323"/>
        <end position="332"/>
    </location>
</feature>
<keyword evidence="3" id="KW-1185">Reference proteome</keyword>
<organism evidence="2">
    <name type="scientific">Mytilinidion resinicola</name>
    <dbReference type="NCBI Taxonomy" id="574789"/>
    <lineage>
        <taxon>Eukaryota</taxon>
        <taxon>Fungi</taxon>
        <taxon>Dikarya</taxon>
        <taxon>Ascomycota</taxon>
        <taxon>Pezizomycotina</taxon>
        <taxon>Dothideomycetes</taxon>
        <taxon>Pleosporomycetidae</taxon>
        <taxon>Mytilinidiales</taxon>
        <taxon>Mytilinidiaceae</taxon>
        <taxon>Mytilinidion</taxon>
    </lineage>
</organism>
<name>A0A6A6YLF1_9PEZI</name>
<feature type="compositionally biased region" description="Polar residues" evidence="1">
    <location>
        <begin position="145"/>
        <end position="162"/>
    </location>
</feature>
<evidence type="ECO:0000256" key="1">
    <source>
        <dbReference type="SAM" id="MobiDB-lite"/>
    </source>
</evidence>
<feature type="compositionally biased region" description="Pro residues" evidence="1">
    <location>
        <begin position="555"/>
        <end position="567"/>
    </location>
</feature>
<evidence type="ECO:0000313" key="2">
    <source>
        <dbReference type="EMBL" id="KAF2809369.1"/>
    </source>
</evidence>
<feature type="region of interest" description="Disordered" evidence="1">
    <location>
        <begin position="482"/>
        <end position="607"/>
    </location>
</feature>
<dbReference type="EMBL" id="MU003701">
    <property type="protein sequence ID" value="KAF2809369.1"/>
    <property type="molecule type" value="Genomic_DNA"/>
</dbReference>
<feature type="compositionally biased region" description="Polar residues" evidence="1">
    <location>
        <begin position="254"/>
        <end position="263"/>
    </location>
</feature>
<feature type="compositionally biased region" description="Low complexity" evidence="1">
    <location>
        <begin position="484"/>
        <end position="493"/>
    </location>
</feature>
<dbReference type="RefSeq" id="XP_033576333.1">
    <property type="nucleotide sequence ID" value="XM_033725556.1"/>
</dbReference>
<feature type="region of interest" description="Disordered" evidence="1">
    <location>
        <begin position="191"/>
        <end position="349"/>
    </location>
</feature>
<dbReference type="Proteomes" id="UP000504636">
    <property type="component" value="Unplaced"/>
</dbReference>
<feature type="compositionally biased region" description="Basic residues" evidence="1">
    <location>
        <begin position="596"/>
        <end position="607"/>
    </location>
</feature>
<feature type="compositionally biased region" description="Basic and acidic residues" evidence="1">
    <location>
        <begin position="266"/>
        <end position="310"/>
    </location>
</feature>
<feature type="region of interest" description="Disordered" evidence="1">
    <location>
        <begin position="141"/>
        <end position="164"/>
    </location>
</feature>
<proteinExistence type="predicted"/>
<gene>
    <name evidence="2 4" type="ORF">BDZ99DRAFT_520727</name>
</gene>
<reference evidence="4" key="3">
    <citation type="submission" date="2025-04" db="UniProtKB">
        <authorList>
            <consortium name="RefSeq"/>
        </authorList>
    </citation>
    <scope>IDENTIFICATION</scope>
    <source>
        <strain evidence="4">CBS 304.34</strain>
    </source>
</reference>
<reference evidence="4" key="2">
    <citation type="submission" date="2020-04" db="EMBL/GenBank/DDBJ databases">
        <authorList>
            <consortium name="NCBI Genome Project"/>
        </authorList>
    </citation>
    <scope>NUCLEOTIDE SEQUENCE</scope>
    <source>
        <strain evidence="4">CBS 304.34</strain>
    </source>
</reference>
<reference evidence="2 4" key="1">
    <citation type="journal article" date="2020" name="Stud. Mycol.">
        <title>101 Dothideomycetes genomes: a test case for predicting lifestyles and emergence of pathogens.</title>
        <authorList>
            <person name="Haridas S."/>
            <person name="Albert R."/>
            <person name="Binder M."/>
            <person name="Bloem J."/>
            <person name="Labutti K."/>
            <person name="Salamov A."/>
            <person name="Andreopoulos B."/>
            <person name="Baker S."/>
            <person name="Barry K."/>
            <person name="Bills G."/>
            <person name="Bluhm B."/>
            <person name="Cannon C."/>
            <person name="Castanera R."/>
            <person name="Culley D."/>
            <person name="Daum C."/>
            <person name="Ezra D."/>
            <person name="Gonzalez J."/>
            <person name="Henrissat B."/>
            <person name="Kuo A."/>
            <person name="Liang C."/>
            <person name="Lipzen A."/>
            <person name="Lutzoni F."/>
            <person name="Magnuson J."/>
            <person name="Mondo S."/>
            <person name="Nolan M."/>
            <person name="Ohm R."/>
            <person name="Pangilinan J."/>
            <person name="Park H.-J."/>
            <person name="Ramirez L."/>
            <person name="Alfaro M."/>
            <person name="Sun H."/>
            <person name="Tritt A."/>
            <person name="Yoshinaga Y."/>
            <person name="Zwiers L.-H."/>
            <person name="Turgeon B."/>
            <person name="Goodwin S."/>
            <person name="Spatafora J."/>
            <person name="Crous P."/>
            <person name="Grigoriev I."/>
        </authorList>
    </citation>
    <scope>NUCLEOTIDE SEQUENCE</scope>
    <source>
        <strain evidence="2 4">CBS 304.34</strain>
    </source>
</reference>
<feature type="compositionally biased region" description="Polar residues" evidence="1">
    <location>
        <begin position="494"/>
        <end position="521"/>
    </location>
</feature>
<sequence length="607" mass="65126">MAKADTTNELIEALEGRVDGLFEGEEFSNLVSGIVTSMGFTSSTAETSVEAPIGDKPDDAEIEKNGHQNDEQVGTEVKPSGRNPFAQTISVPPQGGFFSTGAKASKTTSVLKPSATTFTPRSPAFTFGVPSPGSKPISTAGIFNPFSSQPTTPTTRTGNLDSPKSEFFGGTKPVIGNAHQAGNIFGHLVKPVQSDTETSSESEESSVSSDGKPEALGSGLSSMKKPDTKPSSERGVTSGKKKPNRPDSVDRSQSKQSNGSQPPKNKVQDRKPTIIEDQKIEGLEMTDKMRAAQEKLARARAIEKAQDQAHKKQGGMGVSKYSTTPKTTTAIPPTNPTSSAGGEPTGQDEEVIEGMDDFTQEELDDLHLHDPDRYYRLIGQRREVMKADNKKDLEQHGGIVNGRKRIEAYEGKIEFPKAGRQGYCTNGGECKLVSKGCPNRHCEDYCGVDKDGKKYKEAKDCQDMLCVKYHPGKDGHILRDAAQRRAASQSAAQNTTQPGSKPPSDGNSTSSGMITTLSTGKSWVDQMDDDAEIEREQAAKLQAVKVQAAKNQSSPRPPQPAPAPTTRPTPNGSSNARAFRAPDAKGFWEVAAGSSKFKKTGKPPRRR</sequence>
<dbReference type="GeneID" id="54466449"/>
<accession>A0A6A6YLF1</accession>
<protein>
    <submittedName>
        <fullName evidence="2 4">Uncharacterized protein</fullName>
    </submittedName>
</protein>
<feature type="compositionally biased region" description="Basic and acidic residues" evidence="1">
    <location>
        <begin position="244"/>
        <end position="253"/>
    </location>
</feature>
<dbReference type="AlphaFoldDB" id="A0A6A6YLF1"/>
<feature type="compositionally biased region" description="Basic and acidic residues" evidence="1">
    <location>
        <begin position="53"/>
        <end position="70"/>
    </location>
</feature>